<feature type="compositionally biased region" description="Low complexity" evidence="1">
    <location>
        <begin position="172"/>
        <end position="205"/>
    </location>
</feature>
<dbReference type="EMBL" id="JAACJN010000072">
    <property type="protein sequence ID" value="KAF5379002.1"/>
    <property type="molecule type" value="Genomic_DNA"/>
</dbReference>
<reference evidence="2 3" key="1">
    <citation type="journal article" date="2020" name="ISME J.">
        <title>Uncovering the hidden diversity of litter-decomposition mechanisms in mushroom-forming fungi.</title>
        <authorList>
            <person name="Floudas D."/>
            <person name="Bentzer J."/>
            <person name="Ahren D."/>
            <person name="Johansson T."/>
            <person name="Persson P."/>
            <person name="Tunlid A."/>
        </authorList>
    </citation>
    <scope>NUCLEOTIDE SEQUENCE [LARGE SCALE GENOMIC DNA]</scope>
    <source>
        <strain evidence="2 3">CBS 406.79</strain>
    </source>
</reference>
<comment type="caution">
    <text evidence="2">The sequence shown here is derived from an EMBL/GenBank/DDBJ whole genome shotgun (WGS) entry which is preliminary data.</text>
</comment>
<evidence type="ECO:0000313" key="3">
    <source>
        <dbReference type="Proteomes" id="UP000518752"/>
    </source>
</evidence>
<evidence type="ECO:0000256" key="1">
    <source>
        <dbReference type="SAM" id="MobiDB-lite"/>
    </source>
</evidence>
<accession>A0A8H5H946</accession>
<sequence length="251" mass="27970">MGSPDAMDYYWGLPKGTVNLFSELNQVSVRADIAKLLWTKQIAFVLPPDLLAVILRLIKDNLFCGADRRRICFEAFPVKEYEYKIFPLAHDGPPLLVRNATGTIIHEERFPYSNLPPVKLSVYPFFAVTHAGVRFPFKIPPRDPVYARPIKSIFALLCSSVPEDFSGQKAPGGNSHNSSSNSESSSDSESFSGSPPSFDSEPSSHLGYPNYAGDERRIRLWIQGTDDSPPGDMLISDKGQNNRRHPDIVEL</sequence>
<feature type="region of interest" description="Disordered" evidence="1">
    <location>
        <begin position="167"/>
        <end position="251"/>
    </location>
</feature>
<keyword evidence="3" id="KW-1185">Reference proteome</keyword>
<dbReference type="AlphaFoldDB" id="A0A8H5H946"/>
<gene>
    <name evidence="2" type="ORF">D9757_009103</name>
</gene>
<dbReference type="Proteomes" id="UP000518752">
    <property type="component" value="Unassembled WGS sequence"/>
</dbReference>
<name>A0A8H5H946_9AGAR</name>
<dbReference type="OrthoDB" id="2939974at2759"/>
<organism evidence="2 3">
    <name type="scientific">Collybiopsis confluens</name>
    <dbReference type="NCBI Taxonomy" id="2823264"/>
    <lineage>
        <taxon>Eukaryota</taxon>
        <taxon>Fungi</taxon>
        <taxon>Dikarya</taxon>
        <taxon>Basidiomycota</taxon>
        <taxon>Agaricomycotina</taxon>
        <taxon>Agaricomycetes</taxon>
        <taxon>Agaricomycetidae</taxon>
        <taxon>Agaricales</taxon>
        <taxon>Marasmiineae</taxon>
        <taxon>Omphalotaceae</taxon>
        <taxon>Collybiopsis</taxon>
    </lineage>
</organism>
<evidence type="ECO:0000313" key="2">
    <source>
        <dbReference type="EMBL" id="KAF5379002.1"/>
    </source>
</evidence>
<proteinExistence type="predicted"/>
<protein>
    <submittedName>
        <fullName evidence="2">Uncharacterized protein</fullName>
    </submittedName>
</protein>